<dbReference type="GO" id="GO:0016491">
    <property type="term" value="F:oxidoreductase activity"/>
    <property type="evidence" value="ECO:0007669"/>
    <property type="project" value="UniProtKB-KW"/>
</dbReference>
<reference evidence="4" key="2">
    <citation type="submission" date="2025-09" db="UniProtKB">
        <authorList>
            <consortium name="Ensembl"/>
        </authorList>
    </citation>
    <scope>IDENTIFICATION</scope>
</reference>
<name>A0A8C6WYQ4_9GOBI</name>
<proteinExistence type="inferred from homology"/>
<evidence type="ECO:0000256" key="2">
    <source>
        <dbReference type="ARBA" id="ARBA00023002"/>
    </source>
</evidence>
<keyword evidence="2" id="KW-0560">Oxidoreductase</keyword>
<dbReference type="Proteomes" id="UP000694523">
    <property type="component" value="Unplaced"/>
</dbReference>
<dbReference type="Pfam" id="PF00106">
    <property type="entry name" value="adh_short"/>
    <property type="match status" value="1"/>
</dbReference>
<dbReference type="Gene3D" id="3.40.50.720">
    <property type="entry name" value="NAD(P)-binding Rossmann-like Domain"/>
    <property type="match status" value="1"/>
</dbReference>
<sequence length="227" mass="25572">VIIVVCYRLVCHTRFSVLVEFVYLDLTSFKSIRAFVHDFKQRRLPLHVLINNAGAMLVPERRTEDGFEFHFGLNYLSHFLLTNLLLDVMKASGKRGREARVVNTASATHYAGVVLQSHGAYSQSKLALVLFTYHLQEQLSSGGFHVTVNAVDRGWWTPRPSPRYSSGGRLHGRLGCGVVQMEGVRGCYLYNGQKRSRPNSPTTPSCRNKITNQTLLLSYLCIISQVL</sequence>
<dbReference type="PRINTS" id="PR00080">
    <property type="entry name" value="SDRFAMILY"/>
</dbReference>
<keyword evidence="5" id="KW-1185">Reference proteome</keyword>
<dbReference type="SUPFAM" id="SSF51735">
    <property type="entry name" value="NAD(P)-binding Rossmann-fold domains"/>
    <property type="match status" value="1"/>
</dbReference>
<evidence type="ECO:0000313" key="4">
    <source>
        <dbReference type="Ensembl" id="ENSNMLP00000041380.1"/>
    </source>
</evidence>
<dbReference type="InterPro" id="IPR036291">
    <property type="entry name" value="NAD(P)-bd_dom_sf"/>
</dbReference>
<comment type="similarity">
    <text evidence="1 3">Belongs to the short-chain dehydrogenases/reductases (SDR) family.</text>
</comment>
<dbReference type="AlphaFoldDB" id="A0A8C6WYQ4"/>
<dbReference type="PANTHER" id="PTHR24320:SF264">
    <property type="entry name" value="DEHYDROGENASE_REDUCTASE SDR FAMILY MEMBER ON CHROMOSOME X"/>
    <property type="match status" value="1"/>
</dbReference>
<accession>A0A8C6WYQ4</accession>
<dbReference type="PANTHER" id="PTHR24320">
    <property type="entry name" value="RETINOL DEHYDROGENASE"/>
    <property type="match status" value="1"/>
</dbReference>
<dbReference type="InterPro" id="IPR002347">
    <property type="entry name" value="SDR_fam"/>
</dbReference>
<protein>
    <recommendedName>
        <fullName evidence="6">Dehydrogenase/reductase (SDR family) X-linked</fullName>
    </recommendedName>
</protein>
<evidence type="ECO:0000313" key="5">
    <source>
        <dbReference type="Proteomes" id="UP000694523"/>
    </source>
</evidence>
<reference evidence="4" key="1">
    <citation type="submission" date="2025-08" db="UniProtKB">
        <authorList>
            <consortium name="Ensembl"/>
        </authorList>
    </citation>
    <scope>IDENTIFICATION</scope>
</reference>
<evidence type="ECO:0000256" key="3">
    <source>
        <dbReference type="RuleBase" id="RU000363"/>
    </source>
</evidence>
<evidence type="ECO:0000256" key="1">
    <source>
        <dbReference type="ARBA" id="ARBA00006484"/>
    </source>
</evidence>
<dbReference type="Ensembl" id="ENSNMLT00000046000.1">
    <property type="protein sequence ID" value="ENSNMLP00000041380.1"/>
    <property type="gene ID" value="ENSNMLG00000025348.1"/>
</dbReference>
<evidence type="ECO:0008006" key="6">
    <source>
        <dbReference type="Google" id="ProtNLM"/>
    </source>
</evidence>
<organism evidence="4 5">
    <name type="scientific">Neogobius melanostomus</name>
    <name type="common">round goby</name>
    <dbReference type="NCBI Taxonomy" id="47308"/>
    <lineage>
        <taxon>Eukaryota</taxon>
        <taxon>Metazoa</taxon>
        <taxon>Chordata</taxon>
        <taxon>Craniata</taxon>
        <taxon>Vertebrata</taxon>
        <taxon>Euteleostomi</taxon>
        <taxon>Actinopterygii</taxon>
        <taxon>Neopterygii</taxon>
        <taxon>Teleostei</taxon>
        <taxon>Neoteleostei</taxon>
        <taxon>Acanthomorphata</taxon>
        <taxon>Gobiaria</taxon>
        <taxon>Gobiiformes</taxon>
        <taxon>Gobioidei</taxon>
        <taxon>Gobiidae</taxon>
        <taxon>Benthophilinae</taxon>
        <taxon>Neogobiini</taxon>
        <taxon>Neogobius</taxon>
    </lineage>
</organism>